<dbReference type="Gene3D" id="1.10.155.10">
    <property type="entry name" value="Chemotaxis receptor methyltransferase CheR, N-terminal domain"/>
    <property type="match status" value="1"/>
</dbReference>
<dbReference type="SMART" id="SM00138">
    <property type="entry name" value="MeTrc"/>
    <property type="match status" value="1"/>
</dbReference>
<feature type="domain" description="CheR-type methyltransferase" evidence="6">
    <location>
        <begin position="1"/>
        <end position="257"/>
    </location>
</feature>
<dbReference type="EMBL" id="SNZG01000010">
    <property type="protein sequence ID" value="TDR39861.1"/>
    <property type="molecule type" value="Genomic_DNA"/>
</dbReference>
<sequence length="257" mass="30027">MNDYEIFVEKVKRKTGIDLALYKEAQMKRRLASLYEKKGFRSFVEFYNAMESNRELMDEFLDRMTINVSEFYRNGKRWDVLEQKIFPRLLKESSRLKVWSAACSTGEEPYSLAMVLSKLQPISQVSIQATDLDENAIAKAKAAVYPERSLVEVPADIKAKHFESEGSFFKVSQAIQKTVNFKKHNLLKDTYDRGFDLIVCRNVMIYFTEEAKEQIYHNFSKALKPGGVLFVGSTEQIFNPAKYDFEVEDTFFYRKKR</sequence>
<dbReference type="GO" id="GO:0032259">
    <property type="term" value="P:methylation"/>
    <property type="evidence" value="ECO:0007669"/>
    <property type="project" value="UniProtKB-KW"/>
</dbReference>
<dbReference type="GO" id="GO:0008983">
    <property type="term" value="F:protein-glutamate O-methyltransferase activity"/>
    <property type="evidence" value="ECO:0007669"/>
    <property type="project" value="UniProtKB-EC"/>
</dbReference>
<dbReference type="Proteomes" id="UP000294641">
    <property type="component" value="Unassembled WGS sequence"/>
</dbReference>
<evidence type="ECO:0000313" key="7">
    <source>
        <dbReference type="EMBL" id="STX09310.1"/>
    </source>
</evidence>
<evidence type="ECO:0000313" key="10">
    <source>
        <dbReference type="Proteomes" id="UP000294641"/>
    </source>
</evidence>
<evidence type="ECO:0000256" key="3">
    <source>
        <dbReference type="ARBA" id="ARBA00022603"/>
    </source>
</evidence>
<dbReference type="EMBL" id="UGNP01000001">
    <property type="protein sequence ID" value="STX09310.1"/>
    <property type="molecule type" value="Genomic_DNA"/>
</dbReference>
<gene>
    <name evidence="7" type="primary">cheR</name>
    <name evidence="8" type="ORF">DFR61_11078</name>
    <name evidence="7" type="ORF">NCTC10597_00982</name>
</gene>
<dbReference type="InterPro" id="IPR022642">
    <property type="entry name" value="CheR_C"/>
</dbReference>
<dbReference type="PROSITE" id="PS50123">
    <property type="entry name" value="CHER"/>
    <property type="match status" value="1"/>
</dbReference>
<dbReference type="Pfam" id="PF03705">
    <property type="entry name" value="CheR_N"/>
    <property type="match status" value="1"/>
</dbReference>
<evidence type="ECO:0000313" key="8">
    <source>
        <dbReference type="EMBL" id="TDR39861.1"/>
    </source>
</evidence>
<dbReference type="EC" id="2.1.1.80" evidence="2"/>
<dbReference type="InterPro" id="IPR029063">
    <property type="entry name" value="SAM-dependent_MTases_sf"/>
</dbReference>
<dbReference type="InterPro" id="IPR036804">
    <property type="entry name" value="CheR_N_sf"/>
</dbReference>
<protein>
    <recommendedName>
        <fullName evidence="2">protein-glutamate O-methyltransferase</fullName>
        <ecNumber evidence="2">2.1.1.80</ecNumber>
    </recommendedName>
</protein>
<dbReference type="InterPro" id="IPR000780">
    <property type="entry name" value="CheR_MeTrfase"/>
</dbReference>
<keyword evidence="10" id="KW-1185">Reference proteome</keyword>
<accession>A0A2U3AFX6</accession>
<evidence type="ECO:0000256" key="2">
    <source>
        <dbReference type="ARBA" id="ARBA00012534"/>
    </source>
</evidence>
<name>A0A2U3AFX6_9BACL</name>
<dbReference type="CDD" id="cd02440">
    <property type="entry name" value="AdoMet_MTases"/>
    <property type="match status" value="1"/>
</dbReference>
<reference evidence="8 10" key="2">
    <citation type="submission" date="2019-03" db="EMBL/GenBank/DDBJ databases">
        <title>Genomic Encyclopedia of Type Strains, Phase IV (KMG-IV): sequencing the most valuable type-strain genomes for metagenomic binning, comparative biology and taxonomic classification.</title>
        <authorList>
            <person name="Goeker M."/>
        </authorList>
    </citation>
    <scope>NUCLEOTIDE SEQUENCE [LARGE SCALE GENOMIC DNA]</scope>
    <source>
        <strain evidence="8 10">DSM 20580</strain>
    </source>
</reference>
<dbReference type="PRINTS" id="PR00996">
    <property type="entry name" value="CHERMTFRASE"/>
</dbReference>
<dbReference type="RefSeq" id="WP_109348640.1">
    <property type="nucleotide sequence ID" value="NZ_BJUE01000014.1"/>
</dbReference>
<evidence type="ECO:0000256" key="4">
    <source>
        <dbReference type="ARBA" id="ARBA00022679"/>
    </source>
</evidence>
<dbReference type="SUPFAM" id="SSF53335">
    <property type="entry name" value="S-adenosyl-L-methionine-dependent methyltransferases"/>
    <property type="match status" value="1"/>
</dbReference>
<evidence type="ECO:0000256" key="1">
    <source>
        <dbReference type="ARBA" id="ARBA00001541"/>
    </source>
</evidence>
<proteinExistence type="predicted"/>
<evidence type="ECO:0000256" key="5">
    <source>
        <dbReference type="ARBA" id="ARBA00022691"/>
    </source>
</evidence>
<keyword evidence="4 7" id="KW-0808">Transferase</keyword>
<dbReference type="OrthoDB" id="9816309at2"/>
<keyword evidence="5" id="KW-0949">S-adenosyl-L-methionine</keyword>
<reference evidence="7 9" key="1">
    <citation type="submission" date="2018-06" db="EMBL/GenBank/DDBJ databases">
        <authorList>
            <consortium name="Pathogen Informatics"/>
            <person name="Doyle S."/>
        </authorList>
    </citation>
    <scope>NUCLEOTIDE SEQUENCE [LARGE SCALE GENOMIC DNA]</scope>
    <source>
        <strain evidence="7 9">NCTC10597</strain>
    </source>
</reference>
<organism evidence="7 9">
    <name type="scientific">Kurthia zopfii</name>
    <dbReference type="NCBI Taxonomy" id="1650"/>
    <lineage>
        <taxon>Bacteria</taxon>
        <taxon>Bacillati</taxon>
        <taxon>Bacillota</taxon>
        <taxon>Bacilli</taxon>
        <taxon>Bacillales</taxon>
        <taxon>Caryophanaceae</taxon>
        <taxon>Kurthia</taxon>
    </lineage>
</organism>
<dbReference type="PANTHER" id="PTHR24422:SF19">
    <property type="entry name" value="CHEMOTAXIS PROTEIN METHYLTRANSFERASE"/>
    <property type="match status" value="1"/>
</dbReference>
<dbReference type="InterPro" id="IPR022641">
    <property type="entry name" value="CheR_N"/>
</dbReference>
<dbReference type="Pfam" id="PF01739">
    <property type="entry name" value="CheR"/>
    <property type="match status" value="1"/>
</dbReference>
<comment type="caution">
    <text evidence="7">The sequence shown here is derived from an EMBL/GenBank/DDBJ whole genome shotgun (WGS) entry which is preliminary data.</text>
</comment>
<comment type="catalytic activity">
    <reaction evidence="1">
        <text>L-glutamyl-[protein] + S-adenosyl-L-methionine = [protein]-L-glutamate 5-O-methyl ester + S-adenosyl-L-homocysteine</text>
        <dbReference type="Rhea" id="RHEA:24452"/>
        <dbReference type="Rhea" id="RHEA-COMP:10208"/>
        <dbReference type="Rhea" id="RHEA-COMP:10311"/>
        <dbReference type="ChEBI" id="CHEBI:29973"/>
        <dbReference type="ChEBI" id="CHEBI:57856"/>
        <dbReference type="ChEBI" id="CHEBI:59789"/>
        <dbReference type="ChEBI" id="CHEBI:82795"/>
        <dbReference type="EC" id="2.1.1.80"/>
    </reaction>
</comment>
<dbReference type="Proteomes" id="UP000254330">
    <property type="component" value="Unassembled WGS sequence"/>
</dbReference>
<dbReference type="SUPFAM" id="SSF47757">
    <property type="entry name" value="Chemotaxis receptor methyltransferase CheR, N-terminal domain"/>
    <property type="match status" value="1"/>
</dbReference>
<keyword evidence="3 7" id="KW-0489">Methyltransferase</keyword>
<evidence type="ECO:0000259" key="6">
    <source>
        <dbReference type="PROSITE" id="PS50123"/>
    </source>
</evidence>
<dbReference type="Gene3D" id="3.40.50.150">
    <property type="entry name" value="Vaccinia Virus protein VP39"/>
    <property type="match status" value="1"/>
</dbReference>
<evidence type="ECO:0000313" key="9">
    <source>
        <dbReference type="Proteomes" id="UP000254330"/>
    </source>
</evidence>
<dbReference type="PANTHER" id="PTHR24422">
    <property type="entry name" value="CHEMOTAXIS PROTEIN METHYLTRANSFERASE"/>
    <property type="match status" value="1"/>
</dbReference>
<dbReference type="AlphaFoldDB" id="A0A2U3AFX6"/>
<dbReference type="InterPro" id="IPR050903">
    <property type="entry name" value="Bact_Chemotaxis_MeTrfase"/>
</dbReference>